<sequence length="496" mass="54334">METNQNKMKILLSKVPEVTIYFWIIKILCTTVGETFADFINFNVGLGLTLTTIIMGIAFFIILYFQFRATKYVPGIYWTTVVLISVFGTLVTDNLTDGIGVPLELSTAVFSVLLGLTFLFWYLSEKTLSIHSIFTRKREVYYWLTILFTFALGTAVGDLYSEQLGLGYLHTGIIVIIIIALIWLAWKFLRLDGVLAFWIAYILTRPLGASLGDYLSQPKVSGGLGLGTTITSIIFLIAIFAIIIFLAVSKIDISPKNEASETKGSKKNVLTQTIAVLCIFLVVGIGGYIWRNHVIASQSSATLAGQLTGFVKIENDMLKNVNTSNFTAAKKNADDLEHQWDSSEAKLRKIDGSTWTKIDGTIDVVLASVRSSSPNANKSTSAINHSLTVLKSANTNNGSSQTSLKGQLNDFVSIENSMLKNVTTNHFAQAKTGADDLEHQWDASEAKLRKIDGATWSKIDGTIDIVLAAVRSGNPNTNQCKSALNHSLSVLNTANK</sequence>
<gene>
    <name evidence="2" type="ORF">P4T90_23785</name>
</gene>
<feature type="transmembrane region" description="Helical" evidence="1">
    <location>
        <begin position="166"/>
        <end position="186"/>
    </location>
</feature>
<proteinExistence type="predicted"/>
<feature type="transmembrane region" description="Helical" evidence="1">
    <location>
        <begin position="20"/>
        <end position="40"/>
    </location>
</feature>
<protein>
    <recommendedName>
        <fullName evidence="4">Membrane-anchored protein</fullName>
    </recommendedName>
</protein>
<feature type="transmembrane region" description="Helical" evidence="1">
    <location>
        <begin position="46"/>
        <end position="65"/>
    </location>
</feature>
<feature type="transmembrane region" description="Helical" evidence="1">
    <location>
        <begin position="140"/>
        <end position="160"/>
    </location>
</feature>
<evidence type="ECO:0008006" key="4">
    <source>
        <dbReference type="Google" id="ProtNLM"/>
    </source>
</evidence>
<accession>A0ABU6MMX6</accession>
<keyword evidence="3" id="KW-1185">Reference proteome</keyword>
<name>A0ABU6MMX6_9BACI</name>
<dbReference type="InterPro" id="IPR007136">
    <property type="entry name" value="DUF347"/>
</dbReference>
<dbReference type="Pfam" id="PF03988">
    <property type="entry name" value="DUF347"/>
    <property type="match status" value="4"/>
</dbReference>
<feature type="transmembrane region" description="Helical" evidence="1">
    <location>
        <begin position="224"/>
        <end position="248"/>
    </location>
</feature>
<evidence type="ECO:0000256" key="1">
    <source>
        <dbReference type="SAM" id="Phobius"/>
    </source>
</evidence>
<keyword evidence="1" id="KW-0472">Membrane</keyword>
<feature type="transmembrane region" description="Helical" evidence="1">
    <location>
        <begin position="72"/>
        <end position="91"/>
    </location>
</feature>
<feature type="transmembrane region" description="Helical" evidence="1">
    <location>
        <begin position="103"/>
        <end position="124"/>
    </location>
</feature>
<organism evidence="2 3">
    <name type="scientific">Heyndrickxia acidicola</name>
    <dbReference type="NCBI Taxonomy" id="209389"/>
    <lineage>
        <taxon>Bacteria</taxon>
        <taxon>Bacillati</taxon>
        <taxon>Bacillota</taxon>
        <taxon>Bacilli</taxon>
        <taxon>Bacillales</taxon>
        <taxon>Bacillaceae</taxon>
        <taxon>Heyndrickxia</taxon>
    </lineage>
</organism>
<evidence type="ECO:0000313" key="3">
    <source>
        <dbReference type="Proteomes" id="UP001341444"/>
    </source>
</evidence>
<dbReference type="EMBL" id="JARMAB010000047">
    <property type="protein sequence ID" value="MED1206051.1"/>
    <property type="molecule type" value="Genomic_DNA"/>
</dbReference>
<feature type="transmembrane region" description="Helical" evidence="1">
    <location>
        <begin position="193"/>
        <end position="212"/>
    </location>
</feature>
<reference evidence="2 3" key="1">
    <citation type="submission" date="2023-03" db="EMBL/GenBank/DDBJ databases">
        <title>Bacillus Genome Sequencing.</title>
        <authorList>
            <person name="Dunlap C."/>
        </authorList>
    </citation>
    <scope>NUCLEOTIDE SEQUENCE [LARGE SCALE GENOMIC DNA]</scope>
    <source>
        <strain evidence="2 3">B-23453</strain>
    </source>
</reference>
<keyword evidence="1" id="KW-1133">Transmembrane helix</keyword>
<dbReference type="RefSeq" id="WP_066269391.1">
    <property type="nucleotide sequence ID" value="NZ_JARMAB010000047.1"/>
</dbReference>
<comment type="caution">
    <text evidence="2">The sequence shown here is derived from an EMBL/GenBank/DDBJ whole genome shotgun (WGS) entry which is preliminary data.</text>
</comment>
<keyword evidence="1" id="KW-0812">Transmembrane</keyword>
<dbReference type="Proteomes" id="UP001341444">
    <property type="component" value="Unassembled WGS sequence"/>
</dbReference>
<feature type="transmembrane region" description="Helical" evidence="1">
    <location>
        <begin position="269"/>
        <end position="290"/>
    </location>
</feature>
<evidence type="ECO:0000313" key="2">
    <source>
        <dbReference type="EMBL" id="MED1206051.1"/>
    </source>
</evidence>